<feature type="domain" description="VWFA" evidence="2">
    <location>
        <begin position="106"/>
        <end position="289"/>
    </location>
</feature>
<keyword evidence="1" id="KW-0812">Transmembrane</keyword>
<reference evidence="3 4" key="1">
    <citation type="submission" date="2021-03" db="EMBL/GenBank/DDBJ databases">
        <title>Winogradskyella sp. nov., isolated from costal sediment.</title>
        <authorList>
            <person name="Gao C."/>
        </authorList>
    </citation>
    <scope>NUCLEOTIDE SEQUENCE [LARGE SCALE GENOMIC DNA]</scope>
    <source>
        <strain evidence="3 4">DF17</strain>
    </source>
</reference>
<dbReference type="PANTHER" id="PTHR22550">
    <property type="entry name" value="SPORE GERMINATION PROTEIN"/>
    <property type="match status" value="1"/>
</dbReference>
<dbReference type="Gene3D" id="3.40.50.410">
    <property type="entry name" value="von Willebrand factor, type A domain"/>
    <property type="match status" value="1"/>
</dbReference>
<keyword evidence="1" id="KW-0472">Membrane</keyword>
<dbReference type="InterPro" id="IPR050768">
    <property type="entry name" value="UPF0353/GerABKA_families"/>
</dbReference>
<feature type="transmembrane region" description="Helical" evidence="1">
    <location>
        <begin position="75"/>
        <end position="94"/>
    </location>
</feature>
<comment type="caution">
    <text evidence="3">The sequence shown here is derived from an EMBL/GenBank/DDBJ whole genome shotgun (WGS) entry which is preliminary data.</text>
</comment>
<protein>
    <submittedName>
        <fullName evidence="3">VWA domain-containing protein</fullName>
    </submittedName>
</protein>
<sequence>MLNEIQELLDSGNFEIAHTWVLWLALLPVLVILLPPIRHKTEALFTPGFKTVLDLKGEQPAHGVQISKRNILSMLFLWLIWLCLVVAASSPQIVGEPQKQIKTARNFLLNIDLSLSMETRDWVNSDGQLVSRWEAVKEVMDEFITRRQGDRMGLILFGSQAYLQTPFTDDLDVVRTLLNESEVGMAGAKTAIGNSIGKSVELFERDSIQKKVMVLVTDGADSGSELKPIQAARLAATDSITIYTIGIGTKGQQTYELDDYTLTEIARATNGQYFEAADRERLEDVYATLDALEPIEYENNNFIPKRLLFYYPLMLALILALFYHGILALIALVKIINLKFTQDG</sequence>
<keyword evidence="4" id="KW-1185">Reference proteome</keyword>
<dbReference type="Proteomes" id="UP000676776">
    <property type="component" value="Unassembled WGS sequence"/>
</dbReference>
<dbReference type="SMART" id="SM00327">
    <property type="entry name" value="VWA"/>
    <property type="match status" value="1"/>
</dbReference>
<keyword evidence="1" id="KW-1133">Transmembrane helix</keyword>
<proteinExistence type="predicted"/>
<evidence type="ECO:0000313" key="3">
    <source>
        <dbReference type="EMBL" id="MBO3117451.1"/>
    </source>
</evidence>
<dbReference type="SUPFAM" id="SSF53300">
    <property type="entry name" value="vWA-like"/>
    <property type="match status" value="1"/>
</dbReference>
<feature type="transmembrane region" description="Helical" evidence="1">
    <location>
        <begin position="20"/>
        <end position="37"/>
    </location>
</feature>
<dbReference type="PROSITE" id="PS50234">
    <property type="entry name" value="VWFA"/>
    <property type="match status" value="1"/>
</dbReference>
<name>A0ABS3T3Y4_9FLAO</name>
<dbReference type="InterPro" id="IPR036465">
    <property type="entry name" value="vWFA_dom_sf"/>
</dbReference>
<dbReference type="RefSeq" id="WP_208154803.1">
    <property type="nucleotide sequence ID" value="NZ_JAGEVF010000009.1"/>
</dbReference>
<dbReference type="InterPro" id="IPR002035">
    <property type="entry name" value="VWF_A"/>
</dbReference>
<dbReference type="Pfam" id="PF00092">
    <property type="entry name" value="VWA"/>
    <property type="match status" value="1"/>
</dbReference>
<evidence type="ECO:0000259" key="2">
    <source>
        <dbReference type="PROSITE" id="PS50234"/>
    </source>
</evidence>
<dbReference type="PANTHER" id="PTHR22550:SF18">
    <property type="entry name" value="VWFA DOMAIN-CONTAINING PROTEIN"/>
    <property type="match status" value="1"/>
</dbReference>
<evidence type="ECO:0000313" key="4">
    <source>
        <dbReference type="Proteomes" id="UP000676776"/>
    </source>
</evidence>
<accession>A0ABS3T3Y4</accession>
<feature type="transmembrane region" description="Helical" evidence="1">
    <location>
        <begin position="309"/>
        <end position="333"/>
    </location>
</feature>
<dbReference type="EMBL" id="JAGEVF010000009">
    <property type="protein sequence ID" value="MBO3117451.1"/>
    <property type="molecule type" value="Genomic_DNA"/>
</dbReference>
<evidence type="ECO:0000256" key="1">
    <source>
        <dbReference type="SAM" id="Phobius"/>
    </source>
</evidence>
<gene>
    <name evidence="3" type="ORF">J4050_11875</name>
</gene>
<organism evidence="3 4">
    <name type="scientific">Winogradskyella pelagia</name>
    <dbReference type="NCBI Taxonomy" id="2819984"/>
    <lineage>
        <taxon>Bacteria</taxon>
        <taxon>Pseudomonadati</taxon>
        <taxon>Bacteroidota</taxon>
        <taxon>Flavobacteriia</taxon>
        <taxon>Flavobacteriales</taxon>
        <taxon>Flavobacteriaceae</taxon>
        <taxon>Winogradskyella</taxon>
    </lineage>
</organism>